<reference evidence="2" key="2">
    <citation type="submission" date="2018-05" db="EMBL/GenBank/DDBJ databases">
        <title>OmerRS3 (Oryza meridionalis Reference Sequence Version 3).</title>
        <authorList>
            <person name="Zhang J."/>
            <person name="Kudrna D."/>
            <person name="Lee S."/>
            <person name="Talag J."/>
            <person name="Welchert J."/>
            <person name="Wing R.A."/>
        </authorList>
    </citation>
    <scope>NUCLEOTIDE SEQUENCE [LARGE SCALE GENOMIC DNA]</scope>
    <source>
        <strain evidence="2">cv. OR44</strain>
    </source>
</reference>
<reference evidence="2" key="1">
    <citation type="submission" date="2015-04" db="UniProtKB">
        <authorList>
            <consortium name="EnsemblPlants"/>
        </authorList>
    </citation>
    <scope>IDENTIFICATION</scope>
</reference>
<sequence>MKSSSPAPPSSRFFFFFSACSAIIGERNLSHSSIEASYCFSRPVAHLTAFAAMPGSRSSAWTPATSDVAFPSSCFSFSAVVPAVPVAARVTTALLYRRSLSSTAPPFAAASAARRVAATSAAASAARTGANASTRRGERTWTTAVFFARRHCSPNGAKVMFFEPYDSLCAAATSGREAKARSWFLYRSAAAAAVDTTSAPARPRRRNMRPPSLPASNERCGSSPTRWRWPTNGSDGGDGGSFPFPRFLIAATTTNTSNAAATTTYDDILVDFATKLGIFSEDHHKSFPVGWLLSGYSAAAEGVFRNWRRLMEANLGDKDIDAGMLVVPAEFVGAIL</sequence>
<dbReference type="EnsemblPlants" id="OMERI09G12900.1">
    <property type="protein sequence ID" value="OMERI09G12900.1"/>
    <property type="gene ID" value="OMERI09G12900"/>
</dbReference>
<keyword evidence="3" id="KW-1185">Reference proteome</keyword>
<evidence type="ECO:0000313" key="3">
    <source>
        <dbReference type="Proteomes" id="UP000008021"/>
    </source>
</evidence>
<name>A0A0E0EU45_9ORYZ</name>
<dbReference type="AlphaFoldDB" id="A0A0E0EU45"/>
<dbReference type="Proteomes" id="UP000008021">
    <property type="component" value="Chromosome 9"/>
</dbReference>
<proteinExistence type="predicted"/>
<protein>
    <submittedName>
        <fullName evidence="2">Uncharacterized protein</fullName>
    </submittedName>
</protein>
<accession>A0A0E0EU45</accession>
<feature type="region of interest" description="Disordered" evidence="1">
    <location>
        <begin position="197"/>
        <end position="235"/>
    </location>
</feature>
<organism evidence="2">
    <name type="scientific">Oryza meridionalis</name>
    <dbReference type="NCBI Taxonomy" id="40149"/>
    <lineage>
        <taxon>Eukaryota</taxon>
        <taxon>Viridiplantae</taxon>
        <taxon>Streptophyta</taxon>
        <taxon>Embryophyta</taxon>
        <taxon>Tracheophyta</taxon>
        <taxon>Spermatophyta</taxon>
        <taxon>Magnoliopsida</taxon>
        <taxon>Liliopsida</taxon>
        <taxon>Poales</taxon>
        <taxon>Poaceae</taxon>
        <taxon>BOP clade</taxon>
        <taxon>Oryzoideae</taxon>
        <taxon>Oryzeae</taxon>
        <taxon>Oryzinae</taxon>
        <taxon>Oryza</taxon>
    </lineage>
</organism>
<dbReference type="Gramene" id="OMERI09G12900.1">
    <property type="protein sequence ID" value="OMERI09G12900.1"/>
    <property type="gene ID" value="OMERI09G12900"/>
</dbReference>
<evidence type="ECO:0000313" key="2">
    <source>
        <dbReference type="EnsemblPlants" id="OMERI09G12900.1"/>
    </source>
</evidence>
<dbReference type="HOGENOM" id="CLU_827368_0_0_1"/>
<evidence type="ECO:0000256" key="1">
    <source>
        <dbReference type="SAM" id="MobiDB-lite"/>
    </source>
</evidence>